<evidence type="ECO:0000313" key="11">
    <source>
        <dbReference type="Proteomes" id="UP000569951"/>
    </source>
</evidence>
<dbReference type="EMBL" id="JACHHG010000001">
    <property type="protein sequence ID" value="MBB6096662.1"/>
    <property type="molecule type" value="Genomic_DNA"/>
</dbReference>
<protein>
    <recommendedName>
        <fullName evidence="5">Succinate--CoA ligase [ADP-forming] subunit alpha</fullName>
        <ecNumber evidence="5">6.2.1.5</ecNumber>
    </recommendedName>
    <alternativeName>
        <fullName evidence="5">Succinyl-CoA synthetase subunit alpha</fullName>
        <shortName evidence="5">SCS-alpha</shortName>
    </alternativeName>
</protein>
<proteinExistence type="inferred from homology"/>
<reference evidence="10 11" key="1">
    <citation type="submission" date="2020-08" db="EMBL/GenBank/DDBJ databases">
        <title>Genomic Encyclopedia of Type Strains, Phase IV (KMG-IV): sequencing the most valuable type-strain genomes for metagenomic binning, comparative biology and taxonomic classification.</title>
        <authorList>
            <person name="Goeker M."/>
        </authorList>
    </citation>
    <scope>NUCLEOTIDE SEQUENCE [LARGE SCALE GENOMIC DNA]</scope>
    <source>
        <strain evidence="10 11">DSM 21458</strain>
    </source>
</reference>
<dbReference type="NCBIfam" id="TIGR01019">
    <property type="entry name" value="sucCoAalpha"/>
    <property type="match status" value="1"/>
</dbReference>
<dbReference type="SMART" id="SM00881">
    <property type="entry name" value="CoA_binding"/>
    <property type="match status" value="1"/>
</dbReference>
<feature type="binding site" evidence="5">
    <location>
        <position position="171"/>
    </location>
    <ligand>
        <name>substrate</name>
        <note>ligand shared with subunit beta</note>
    </ligand>
</feature>
<evidence type="ECO:0000256" key="5">
    <source>
        <dbReference type="HAMAP-Rule" id="MF_01988"/>
    </source>
</evidence>
<dbReference type="PROSITE" id="PS01216">
    <property type="entry name" value="SUCCINYL_COA_LIG_1"/>
    <property type="match status" value="1"/>
</dbReference>
<dbReference type="NCBIfam" id="NF004230">
    <property type="entry name" value="PRK05678.1"/>
    <property type="match status" value="1"/>
</dbReference>
<evidence type="ECO:0000256" key="8">
    <source>
        <dbReference type="RuleBase" id="RU000699"/>
    </source>
</evidence>
<evidence type="ECO:0000256" key="2">
    <source>
        <dbReference type="ARBA" id="ARBA00022598"/>
    </source>
</evidence>
<comment type="catalytic activity">
    <reaction evidence="5 8">
        <text>succinate + ATP + CoA = succinyl-CoA + ADP + phosphate</text>
        <dbReference type="Rhea" id="RHEA:17661"/>
        <dbReference type="ChEBI" id="CHEBI:30031"/>
        <dbReference type="ChEBI" id="CHEBI:30616"/>
        <dbReference type="ChEBI" id="CHEBI:43474"/>
        <dbReference type="ChEBI" id="CHEBI:57287"/>
        <dbReference type="ChEBI" id="CHEBI:57292"/>
        <dbReference type="ChEBI" id="CHEBI:456216"/>
        <dbReference type="EC" id="6.2.1.5"/>
    </reaction>
</comment>
<evidence type="ECO:0000256" key="6">
    <source>
        <dbReference type="PIRSR" id="PIRSR001553-1"/>
    </source>
</evidence>
<dbReference type="Gene3D" id="3.40.50.720">
    <property type="entry name" value="NAD(P)-binding Rossmann-like Domain"/>
    <property type="match status" value="1"/>
</dbReference>
<keyword evidence="1 5" id="KW-0816">Tricarboxylic acid cycle</keyword>
<keyword evidence="2 5" id="KW-0436">Ligase</keyword>
<feature type="binding site" evidence="5">
    <location>
        <begin position="17"/>
        <end position="20"/>
    </location>
    <ligand>
        <name>CoA</name>
        <dbReference type="ChEBI" id="CHEBI:57287"/>
    </ligand>
</feature>
<dbReference type="GO" id="GO:0000166">
    <property type="term" value="F:nucleotide binding"/>
    <property type="evidence" value="ECO:0007669"/>
    <property type="project" value="UniProtKB-KW"/>
</dbReference>
<dbReference type="PANTHER" id="PTHR11117:SF2">
    <property type="entry name" value="SUCCINATE--COA LIGASE [ADP_GDP-FORMING] SUBUNIT ALPHA, MITOCHONDRIAL"/>
    <property type="match status" value="1"/>
</dbReference>
<evidence type="ECO:0000313" key="10">
    <source>
        <dbReference type="EMBL" id="MBB6096662.1"/>
    </source>
</evidence>
<dbReference type="InterPro" id="IPR036291">
    <property type="entry name" value="NAD(P)-bd_dom_sf"/>
</dbReference>
<feature type="binding site" evidence="5">
    <location>
        <begin position="97"/>
        <end position="99"/>
    </location>
    <ligand>
        <name>CoA</name>
        <dbReference type="ChEBI" id="CHEBI:57287"/>
    </ligand>
</feature>
<dbReference type="GO" id="GO:0004775">
    <property type="term" value="F:succinate-CoA ligase (ADP-forming) activity"/>
    <property type="evidence" value="ECO:0007669"/>
    <property type="project" value="UniProtKB-UniRule"/>
</dbReference>
<keyword evidence="3 5" id="KW-0547">Nucleotide-binding</keyword>
<comment type="subunit">
    <text evidence="5 8">Heterotetramer of two alpha and two beta subunits.</text>
</comment>
<feature type="binding site" evidence="5">
    <location>
        <position position="43"/>
    </location>
    <ligand>
        <name>CoA</name>
        <dbReference type="ChEBI" id="CHEBI:57287"/>
    </ligand>
</feature>
<dbReference type="InterPro" id="IPR005810">
    <property type="entry name" value="CoA_lig_alpha"/>
</dbReference>
<gene>
    <name evidence="5" type="primary">sucD</name>
    <name evidence="10" type="ORF">HNR42_000074</name>
</gene>
<dbReference type="AlphaFoldDB" id="A0A841HXH9"/>
<sequence length="304" mass="31185">MSILVDKNSRILVQGITGREGSNHARAMLEFGTQVVAGVTPGKGGQMFEGKVPVFDSVAEAVEKTAANVSIIFVPPAGAADSVLEAAHAEVPLIILITEGVPTVDMMRAVKEVKALDAQNRARGGQGIRLIGGNCPGVVSAGEAKVGIMPNRIFQNKGRVGLISRSGTLTYEAAALLGEAGLGTTTTVGIGGDPVIGTTFADVLPMFEADPETEAIVLIGEIGGADEEAAAEYIKNHMTKPVVAFISGRTAPKGKRMGHAGAIIMGNVGTPESKLAAMADANVPVADTMPQIVELVQQVLAAKA</sequence>
<dbReference type="Proteomes" id="UP000569951">
    <property type="component" value="Unassembled WGS sequence"/>
</dbReference>
<dbReference type="PANTHER" id="PTHR11117">
    <property type="entry name" value="SUCCINYL-COA LIGASE SUBUNIT ALPHA"/>
    <property type="match status" value="1"/>
</dbReference>
<evidence type="ECO:0000259" key="9">
    <source>
        <dbReference type="SMART" id="SM00881"/>
    </source>
</evidence>
<dbReference type="EC" id="6.2.1.5" evidence="5"/>
<dbReference type="InterPro" id="IPR016102">
    <property type="entry name" value="Succinyl-CoA_synth-like"/>
</dbReference>
<dbReference type="InterPro" id="IPR017440">
    <property type="entry name" value="Cit_synth/succinyl-CoA_lig_AS"/>
</dbReference>
<dbReference type="UniPathway" id="UPA00223">
    <property type="reaction ID" value="UER00999"/>
</dbReference>
<dbReference type="FunFam" id="3.40.50.720:FF:000277">
    <property type="entry name" value="Succinate--CoA ligase [ADP-forming] subunit alpha"/>
    <property type="match status" value="1"/>
</dbReference>
<dbReference type="SUPFAM" id="SSF51735">
    <property type="entry name" value="NAD(P)-binding Rossmann-fold domains"/>
    <property type="match status" value="1"/>
</dbReference>
<organism evidence="10 11">
    <name type="scientific">Deinobacterium chartae</name>
    <dbReference type="NCBI Taxonomy" id="521158"/>
    <lineage>
        <taxon>Bacteria</taxon>
        <taxon>Thermotogati</taxon>
        <taxon>Deinococcota</taxon>
        <taxon>Deinococci</taxon>
        <taxon>Deinococcales</taxon>
        <taxon>Deinococcaceae</taxon>
        <taxon>Deinobacterium</taxon>
    </lineage>
</organism>
<evidence type="ECO:0000256" key="4">
    <source>
        <dbReference type="ARBA" id="ARBA00060724"/>
    </source>
</evidence>
<dbReference type="GO" id="GO:0004776">
    <property type="term" value="F:succinate-CoA ligase (GDP-forming) activity"/>
    <property type="evidence" value="ECO:0007669"/>
    <property type="project" value="TreeGrafter"/>
</dbReference>
<evidence type="ECO:0000256" key="3">
    <source>
        <dbReference type="ARBA" id="ARBA00022741"/>
    </source>
</evidence>
<comment type="similarity">
    <text evidence="4 5 7">Belongs to the succinate/malate CoA ligase alpha subunit family.</text>
</comment>
<dbReference type="PIRSF" id="PIRSF001553">
    <property type="entry name" value="SucCS_alpha"/>
    <property type="match status" value="1"/>
</dbReference>
<dbReference type="InterPro" id="IPR003781">
    <property type="entry name" value="CoA-bd"/>
</dbReference>
<dbReference type="GO" id="GO:0006099">
    <property type="term" value="P:tricarboxylic acid cycle"/>
    <property type="evidence" value="ECO:0007669"/>
    <property type="project" value="UniProtKB-UniRule"/>
</dbReference>
<dbReference type="PRINTS" id="PR01798">
    <property type="entry name" value="SCOASYNTHASE"/>
</dbReference>
<feature type="active site" description="Tele-phosphohistidine intermediate" evidence="5 6">
    <location>
        <position position="259"/>
    </location>
</feature>
<dbReference type="FunFam" id="3.40.50.261:FF:000006">
    <property type="entry name" value="Succinate--CoA ligase [ADP-forming] subunit alpha"/>
    <property type="match status" value="1"/>
</dbReference>
<comment type="caution">
    <text evidence="10">The sequence shown here is derived from an EMBL/GenBank/DDBJ whole genome shotgun (WGS) entry which is preliminary data.</text>
</comment>
<accession>A0A841HXH9</accession>
<keyword evidence="11" id="KW-1185">Reference proteome</keyword>
<evidence type="ECO:0000256" key="7">
    <source>
        <dbReference type="RuleBase" id="RU000677"/>
    </source>
</evidence>
<name>A0A841HXH9_9DEIO</name>
<evidence type="ECO:0000256" key="1">
    <source>
        <dbReference type="ARBA" id="ARBA00022532"/>
    </source>
</evidence>
<comment type="catalytic activity">
    <reaction evidence="5">
        <text>GTP + succinate + CoA = succinyl-CoA + GDP + phosphate</text>
        <dbReference type="Rhea" id="RHEA:22120"/>
        <dbReference type="ChEBI" id="CHEBI:30031"/>
        <dbReference type="ChEBI" id="CHEBI:37565"/>
        <dbReference type="ChEBI" id="CHEBI:43474"/>
        <dbReference type="ChEBI" id="CHEBI:57287"/>
        <dbReference type="ChEBI" id="CHEBI:57292"/>
        <dbReference type="ChEBI" id="CHEBI:58189"/>
    </reaction>
</comment>
<comment type="function">
    <text evidence="5 8">Succinyl-CoA synthetase functions in the citric acid cycle (TCA), coupling the hydrolysis of succinyl-CoA to the synthesis of either ATP or GTP and thus represents the only step of substrate-level phosphorylation in the TCA. The alpha subunit of the enzyme binds the substrates coenzyme A and phosphate, while succinate binding and nucleotide specificity is provided by the beta subunit.</text>
</comment>
<dbReference type="HAMAP" id="MF_01988">
    <property type="entry name" value="Succ_CoA_alpha"/>
    <property type="match status" value="1"/>
</dbReference>
<dbReference type="Pfam" id="PF02629">
    <property type="entry name" value="CoA_binding"/>
    <property type="match status" value="1"/>
</dbReference>
<comment type="pathway">
    <text evidence="5 8">Carbohydrate metabolism; tricarboxylic acid cycle; succinate from succinyl-CoA (ligase route): step 1/1.</text>
</comment>
<dbReference type="Gene3D" id="3.40.50.261">
    <property type="entry name" value="Succinyl-CoA synthetase domains"/>
    <property type="match status" value="1"/>
</dbReference>
<dbReference type="InterPro" id="IPR005811">
    <property type="entry name" value="SUCC_ACL_C"/>
</dbReference>
<dbReference type="PROSITE" id="PS00399">
    <property type="entry name" value="SUCCINYL_COA_LIG_2"/>
    <property type="match status" value="1"/>
</dbReference>
<dbReference type="InterPro" id="IPR033847">
    <property type="entry name" value="Citrt_syn/SCS-alpha_CS"/>
</dbReference>
<dbReference type="SUPFAM" id="SSF52210">
    <property type="entry name" value="Succinyl-CoA synthetase domains"/>
    <property type="match status" value="1"/>
</dbReference>
<dbReference type="GO" id="GO:0009361">
    <property type="term" value="C:succinate-CoA ligase complex (ADP-forming)"/>
    <property type="evidence" value="ECO:0007669"/>
    <property type="project" value="TreeGrafter"/>
</dbReference>
<dbReference type="Pfam" id="PF00549">
    <property type="entry name" value="Ligase_CoA"/>
    <property type="match status" value="1"/>
</dbReference>
<feature type="domain" description="CoA-binding" evidence="9">
    <location>
        <begin position="4"/>
        <end position="101"/>
    </location>
</feature>
<dbReference type="RefSeq" id="WP_183983361.1">
    <property type="nucleotide sequence ID" value="NZ_JACHHG010000001.1"/>
</dbReference>